<dbReference type="Proteomes" id="UP001630127">
    <property type="component" value="Unassembled WGS sequence"/>
</dbReference>
<dbReference type="EMBL" id="JBJUIK010000011">
    <property type="protein sequence ID" value="KAL3511927.1"/>
    <property type="molecule type" value="Genomic_DNA"/>
</dbReference>
<evidence type="ECO:0000256" key="1">
    <source>
        <dbReference type="SAM" id="Coils"/>
    </source>
</evidence>
<dbReference type="AlphaFoldDB" id="A0ABD2Z0H6"/>
<accession>A0ABD2Z0H6</accession>
<feature type="region of interest" description="Disordered" evidence="2">
    <location>
        <begin position="109"/>
        <end position="134"/>
    </location>
</feature>
<organism evidence="3 4">
    <name type="scientific">Cinchona calisaya</name>
    <dbReference type="NCBI Taxonomy" id="153742"/>
    <lineage>
        <taxon>Eukaryota</taxon>
        <taxon>Viridiplantae</taxon>
        <taxon>Streptophyta</taxon>
        <taxon>Embryophyta</taxon>
        <taxon>Tracheophyta</taxon>
        <taxon>Spermatophyta</taxon>
        <taxon>Magnoliopsida</taxon>
        <taxon>eudicotyledons</taxon>
        <taxon>Gunneridae</taxon>
        <taxon>Pentapetalae</taxon>
        <taxon>asterids</taxon>
        <taxon>lamiids</taxon>
        <taxon>Gentianales</taxon>
        <taxon>Rubiaceae</taxon>
        <taxon>Cinchonoideae</taxon>
        <taxon>Cinchoneae</taxon>
        <taxon>Cinchona</taxon>
    </lineage>
</organism>
<sequence length="134" mass="15455">MSSSNTGKSLELRVLNTNHACEMSSDTSTRKRDYRNKMEINNRLIKLLDERLRILEEEDEILKEEFTRRMKGRSELLNDVLKQFQVIEPIKKHMRTGLKQVLFRESNPSLVTRSSSARAGAIQDPATYRGSSLA</sequence>
<reference evidence="3 4" key="1">
    <citation type="submission" date="2024-11" db="EMBL/GenBank/DDBJ databases">
        <title>A near-complete genome assembly of Cinchona calisaya.</title>
        <authorList>
            <person name="Lian D.C."/>
            <person name="Zhao X.W."/>
            <person name="Wei L."/>
        </authorList>
    </citation>
    <scope>NUCLEOTIDE SEQUENCE [LARGE SCALE GENOMIC DNA]</scope>
    <source>
        <tissue evidence="3">Nenye</tissue>
    </source>
</reference>
<evidence type="ECO:0000256" key="2">
    <source>
        <dbReference type="SAM" id="MobiDB-lite"/>
    </source>
</evidence>
<name>A0ABD2Z0H6_9GENT</name>
<keyword evidence="1" id="KW-0175">Coiled coil</keyword>
<proteinExistence type="predicted"/>
<protein>
    <submittedName>
        <fullName evidence="3">Uncharacterized protein</fullName>
    </submittedName>
</protein>
<gene>
    <name evidence="3" type="ORF">ACH5RR_024644</name>
</gene>
<evidence type="ECO:0000313" key="4">
    <source>
        <dbReference type="Proteomes" id="UP001630127"/>
    </source>
</evidence>
<keyword evidence="4" id="KW-1185">Reference proteome</keyword>
<feature type="coiled-coil region" evidence="1">
    <location>
        <begin position="38"/>
        <end position="65"/>
    </location>
</feature>
<evidence type="ECO:0000313" key="3">
    <source>
        <dbReference type="EMBL" id="KAL3511927.1"/>
    </source>
</evidence>
<comment type="caution">
    <text evidence="3">The sequence shown here is derived from an EMBL/GenBank/DDBJ whole genome shotgun (WGS) entry which is preliminary data.</text>
</comment>